<dbReference type="OrthoDB" id="9804395at2"/>
<evidence type="ECO:0000259" key="2">
    <source>
        <dbReference type="Pfam" id="PF13472"/>
    </source>
</evidence>
<dbReference type="PANTHER" id="PTHR30383">
    <property type="entry name" value="THIOESTERASE 1/PROTEASE 1/LYSOPHOSPHOLIPASE L1"/>
    <property type="match status" value="1"/>
</dbReference>
<dbReference type="Proteomes" id="UP000268652">
    <property type="component" value="Unassembled WGS sequence"/>
</dbReference>
<evidence type="ECO:0000313" key="6">
    <source>
        <dbReference type="Proteomes" id="UP000275024"/>
    </source>
</evidence>
<dbReference type="Gene3D" id="3.40.50.1110">
    <property type="entry name" value="SGNH hydrolase"/>
    <property type="match status" value="1"/>
</dbReference>
<sequence length="346" mass="36381">MARRIATAAAYGGGGLGLLGGAAAGLVLTEVRYTRWRVGKGTEEDPPVAEGIYGTAFAAAPGPPWRLAMLGDSTAVGLGVRRAGQTPGALLASGLAAVSERPVELHSVALSGAESSDLERQVSLLLTEPGRAPVPDVCVIIIGANDITGRVPPARSVKYLAEAVARLRTAGCQVVVGTCPDLGSVEPIGQPLRWIARRLCRQLAAAQTIAVVELGGRTVSLGALLGPEFAANPRELFGPDRYHPSAEGYATAAMALLPTVCDAVAAWPAEERAEARRRERLLPVAAAAARAASESGTEVSAADSGGRRAPWALMRRRRRRPLPEEERHHDEGRHEEGQQDREMTPM</sequence>
<feature type="domain" description="SGNH hydrolase-type esterase" evidence="2">
    <location>
        <begin position="70"/>
        <end position="250"/>
    </location>
</feature>
<dbReference type="EMBL" id="RBDX01000010">
    <property type="protein sequence ID" value="RKN08702.1"/>
    <property type="molecule type" value="Genomic_DNA"/>
</dbReference>
<accession>A0A3A9W7J9</accession>
<proteinExistence type="predicted"/>
<dbReference type="Pfam" id="PF13472">
    <property type="entry name" value="Lipase_GDSL_2"/>
    <property type="match status" value="1"/>
</dbReference>
<dbReference type="PANTHER" id="PTHR30383:SF5">
    <property type="entry name" value="SGNH HYDROLASE-TYPE ESTERASE DOMAIN-CONTAINING PROTEIN"/>
    <property type="match status" value="1"/>
</dbReference>
<evidence type="ECO:0000313" key="5">
    <source>
        <dbReference type="Proteomes" id="UP000268652"/>
    </source>
</evidence>
<evidence type="ECO:0000313" key="4">
    <source>
        <dbReference type="EMBL" id="RKN21860.1"/>
    </source>
</evidence>
<dbReference type="SUPFAM" id="SSF52266">
    <property type="entry name" value="SGNH hydrolase"/>
    <property type="match status" value="1"/>
</dbReference>
<dbReference type="AlphaFoldDB" id="A0A3A9W7J9"/>
<name>A0A3A9W7J9_9ACTN</name>
<comment type="caution">
    <text evidence="3">The sequence shown here is derived from an EMBL/GenBank/DDBJ whole genome shotgun (WGS) entry which is preliminary data.</text>
</comment>
<feature type="compositionally biased region" description="Basic and acidic residues" evidence="1">
    <location>
        <begin position="321"/>
        <end position="346"/>
    </location>
</feature>
<dbReference type="InterPro" id="IPR013830">
    <property type="entry name" value="SGNH_hydro"/>
</dbReference>
<dbReference type="InterPro" id="IPR051532">
    <property type="entry name" value="Ester_Hydrolysis_Enzymes"/>
</dbReference>
<protein>
    <submittedName>
        <fullName evidence="3">SGNH/GDSL hydrolase family protein</fullName>
    </submittedName>
</protein>
<dbReference type="Proteomes" id="UP000275024">
    <property type="component" value="Unassembled WGS sequence"/>
</dbReference>
<keyword evidence="5" id="KW-1185">Reference proteome</keyword>
<feature type="region of interest" description="Disordered" evidence="1">
    <location>
        <begin position="292"/>
        <end position="346"/>
    </location>
</feature>
<gene>
    <name evidence="4" type="ORF">D7318_16000</name>
    <name evidence="3" type="ORF">D7319_15045</name>
</gene>
<evidence type="ECO:0000256" key="1">
    <source>
        <dbReference type="SAM" id="MobiDB-lite"/>
    </source>
</evidence>
<organism evidence="3 6">
    <name type="scientific">Streptomyces radicis</name>
    <dbReference type="NCBI Taxonomy" id="1750517"/>
    <lineage>
        <taxon>Bacteria</taxon>
        <taxon>Bacillati</taxon>
        <taxon>Actinomycetota</taxon>
        <taxon>Actinomycetes</taxon>
        <taxon>Kitasatosporales</taxon>
        <taxon>Streptomycetaceae</taxon>
        <taxon>Streptomyces</taxon>
    </lineage>
</organism>
<dbReference type="InterPro" id="IPR036514">
    <property type="entry name" value="SGNH_hydro_sf"/>
</dbReference>
<keyword evidence="3" id="KW-0378">Hydrolase</keyword>
<dbReference type="CDD" id="cd01836">
    <property type="entry name" value="FeeA_FeeB_like"/>
    <property type="match status" value="1"/>
</dbReference>
<evidence type="ECO:0000313" key="3">
    <source>
        <dbReference type="EMBL" id="RKN08702.1"/>
    </source>
</evidence>
<reference evidence="5 6" key="1">
    <citation type="submission" date="2018-09" db="EMBL/GenBank/DDBJ databases">
        <title>Streptomyces sp. nov. DS1-2, an endophytic actinomycete isolated from roots of Dendrobium scabrilingue.</title>
        <authorList>
            <person name="Kuncharoen N."/>
            <person name="Kudo T."/>
            <person name="Ohkuma M."/>
            <person name="Yuki M."/>
            <person name="Tanasupawat S."/>
        </authorList>
    </citation>
    <scope>NUCLEOTIDE SEQUENCE [LARGE SCALE GENOMIC DNA]</scope>
    <source>
        <strain evidence="3 6">AZ1-7</strain>
        <strain evidence="4 5">DS1-2</strain>
    </source>
</reference>
<dbReference type="GO" id="GO:0004622">
    <property type="term" value="F:phosphatidylcholine lysophospholipase activity"/>
    <property type="evidence" value="ECO:0007669"/>
    <property type="project" value="TreeGrafter"/>
</dbReference>
<dbReference type="EMBL" id="RBDY01000010">
    <property type="protein sequence ID" value="RKN21860.1"/>
    <property type="molecule type" value="Genomic_DNA"/>
</dbReference>